<dbReference type="GO" id="GO:0005783">
    <property type="term" value="C:endoplasmic reticulum"/>
    <property type="evidence" value="ECO:0007669"/>
    <property type="project" value="TreeGrafter"/>
</dbReference>
<dbReference type="OrthoDB" id="8118055at2759"/>
<comment type="cofactor">
    <cofactor evidence="1 7">
        <name>Ca(2+)</name>
        <dbReference type="ChEBI" id="CHEBI:29108"/>
    </cofactor>
</comment>
<dbReference type="AlphaFoldDB" id="W9X3L0"/>
<comment type="pathway">
    <text evidence="2">Protein modification; protein glycosylation.</text>
</comment>
<dbReference type="Gene3D" id="1.50.10.10">
    <property type="match status" value="1"/>
</dbReference>
<keyword evidence="7" id="KW-0106">Calcium</keyword>
<dbReference type="PANTHER" id="PTHR11742">
    <property type="entry name" value="MANNOSYL-OLIGOSACCHARIDE ALPHA-1,2-MANNOSIDASE-RELATED"/>
    <property type="match status" value="1"/>
</dbReference>
<reference evidence="10 11" key="1">
    <citation type="submission" date="2013-03" db="EMBL/GenBank/DDBJ databases">
        <title>The Genome Sequence of Cladophialophora psammophila CBS 110553.</title>
        <authorList>
            <consortium name="The Broad Institute Genomics Platform"/>
            <person name="Cuomo C."/>
            <person name="de Hoog S."/>
            <person name="Gorbushina A."/>
            <person name="Walker B."/>
            <person name="Young S.K."/>
            <person name="Zeng Q."/>
            <person name="Gargeya S."/>
            <person name="Fitzgerald M."/>
            <person name="Haas B."/>
            <person name="Abouelleil A."/>
            <person name="Allen A.W."/>
            <person name="Alvarado L."/>
            <person name="Arachchi H.M."/>
            <person name="Berlin A.M."/>
            <person name="Chapman S.B."/>
            <person name="Gainer-Dewar J."/>
            <person name="Goldberg J."/>
            <person name="Griggs A."/>
            <person name="Gujja S."/>
            <person name="Hansen M."/>
            <person name="Howarth C."/>
            <person name="Imamovic A."/>
            <person name="Ireland A."/>
            <person name="Larimer J."/>
            <person name="McCowan C."/>
            <person name="Murphy C."/>
            <person name="Pearson M."/>
            <person name="Poon T.W."/>
            <person name="Priest M."/>
            <person name="Roberts A."/>
            <person name="Saif S."/>
            <person name="Shea T."/>
            <person name="Sisk P."/>
            <person name="Sykes S."/>
            <person name="Wortman J."/>
            <person name="Nusbaum C."/>
            <person name="Birren B."/>
        </authorList>
    </citation>
    <scope>NUCLEOTIDE SEQUENCE [LARGE SCALE GENOMIC DNA]</scope>
    <source>
        <strain evidence="10 11">CBS 110553</strain>
    </source>
</reference>
<evidence type="ECO:0000256" key="4">
    <source>
        <dbReference type="ARBA" id="ARBA00022801"/>
    </source>
</evidence>
<name>W9X3L0_9EURO</name>
<dbReference type="InterPro" id="IPR012341">
    <property type="entry name" value="6hp_glycosidase-like_sf"/>
</dbReference>
<feature type="active site" description="Proton donor" evidence="6">
    <location>
        <position position="420"/>
    </location>
</feature>
<dbReference type="eggNOG" id="KOG2204">
    <property type="taxonomic scope" value="Eukaryota"/>
</dbReference>
<keyword evidence="4 9" id="KW-0378">Hydrolase</keyword>
<feature type="active site" evidence="6">
    <location>
        <position position="306"/>
    </location>
</feature>
<comment type="caution">
    <text evidence="10">The sequence shown here is derived from an EMBL/GenBank/DDBJ whole genome shotgun (WGS) entry which is preliminary data.</text>
</comment>
<sequence>MFKLYWRPFFRTLIVSAIIIAVFLVYRPLASSSTPIPFVKSSFDWSTYTYRHPLQSVAPLPTGKPHRFPPVHSKFRRESRAAATQRISRQQSILKTFKKCWQSYKTHAWLKDELQPISAKSKNTFGGWAATLVDSLDTLWIMGLEEEFYEAAEAAASIDWAITPDTSCNMFEVNIRHLGGLLAAYDLSHEPALLAKAVELGDMLYAGFDTPSHMPPFWLDFEKAKGGQLAADDHQISAAVGSFTLEFTRLAQITGNPKYYDAIARVTSILVDHQASTQLPGMWPTSINARDQTFSENTFTLGALADSLYEYLPKMHYLLGGLEPAYEKAYRDSMATAIEHLLFRPMLPNNTDVLVAGSTTVMDGKPTLNPEGQHLSCFTGGMFILGGKLFSLPEHVDIGARLRQGCIYAYDAFPTGIMPEIFRMRPCPSLEVCEWDEDRASETLPEGFVSISDRSYILRPEALESVFILYRTTGNTELLDAAWRMFESIRAATETEYANAAIDDVTVTGKPSQRDSMESFWFAETLKYLYLIFSPPHLISLDDYVLNTEAHPLKRLK</sequence>
<keyword evidence="5 8" id="KW-1015">Disulfide bond</keyword>
<dbReference type="UniPathway" id="UPA00378"/>
<dbReference type="SUPFAM" id="SSF48225">
    <property type="entry name" value="Seven-hairpin glycosidases"/>
    <property type="match status" value="1"/>
</dbReference>
<dbReference type="PRINTS" id="PR00747">
    <property type="entry name" value="GLYHDRLASE47"/>
</dbReference>
<evidence type="ECO:0000256" key="1">
    <source>
        <dbReference type="ARBA" id="ARBA00001913"/>
    </source>
</evidence>
<keyword evidence="7" id="KW-0479">Metal-binding</keyword>
<dbReference type="RefSeq" id="XP_007744110.1">
    <property type="nucleotide sequence ID" value="XM_007745920.1"/>
</dbReference>
<organism evidence="10 11">
    <name type="scientific">Cladophialophora psammophila CBS 110553</name>
    <dbReference type="NCBI Taxonomy" id="1182543"/>
    <lineage>
        <taxon>Eukaryota</taxon>
        <taxon>Fungi</taxon>
        <taxon>Dikarya</taxon>
        <taxon>Ascomycota</taxon>
        <taxon>Pezizomycotina</taxon>
        <taxon>Eurotiomycetes</taxon>
        <taxon>Chaetothyriomycetidae</taxon>
        <taxon>Chaetothyriales</taxon>
        <taxon>Herpotrichiellaceae</taxon>
        <taxon>Cladophialophora</taxon>
    </lineage>
</organism>
<dbReference type="GO" id="GO:0036503">
    <property type="term" value="P:ERAD pathway"/>
    <property type="evidence" value="ECO:0007669"/>
    <property type="project" value="UniProtKB-ARBA"/>
</dbReference>
<accession>W9X3L0</accession>
<feature type="active site" evidence="6">
    <location>
        <position position="461"/>
    </location>
</feature>
<comment type="similarity">
    <text evidence="3 9">Belongs to the glycosyl hydrolase 47 family.</text>
</comment>
<dbReference type="GO" id="GO:0005975">
    <property type="term" value="P:carbohydrate metabolic process"/>
    <property type="evidence" value="ECO:0007669"/>
    <property type="project" value="InterPro"/>
</dbReference>
<dbReference type="EMBL" id="AMGX01000007">
    <property type="protein sequence ID" value="EXJ71511.1"/>
    <property type="molecule type" value="Genomic_DNA"/>
</dbReference>
<dbReference type="FunFam" id="1.50.10.10:FF:000037">
    <property type="entry name" value="alpha-1,2-Mannosidase"/>
    <property type="match status" value="1"/>
</dbReference>
<feature type="binding site" evidence="7">
    <location>
        <position position="548"/>
    </location>
    <ligand>
        <name>Ca(2+)</name>
        <dbReference type="ChEBI" id="CHEBI:29108"/>
    </ligand>
</feature>
<evidence type="ECO:0000313" key="11">
    <source>
        <dbReference type="Proteomes" id="UP000019471"/>
    </source>
</evidence>
<evidence type="ECO:0000313" key="10">
    <source>
        <dbReference type="EMBL" id="EXJ71511.1"/>
    </source>
</evidence>
<dbReference type="InterPro" id="IPR036026">
    <property type="entry name" value="Seven-hairpin_glycosidases"/>
</dbReference>
<protein>
    <recommendedName>
        <fullName evidence="9">alpha-1,2-Mannosidase</fullName>
        <ecNumber evidence="9">3.2.1.-</ecNumber>
    </recommendedName>
</protein>
<dbReference type="InterPro" id="IPR050749">
    <property type="entry name" value="Glycosyl_Hydrolase_47"/>
</dbReference>
<feature type="disulfide bond" evidence="8">
    <location>
        <begin position="377"/>
        <end position="406"/>
    </location>
</feature>
<evidence type="ECO:0000256" key="7">
    <source>
        <dbReference type="PIRSR" id="PIRSR601382-2"/>
    </source>
</evidence>
<keyword evidence="9" id="KW-0326">Glycosidase</keyword>
<feature type="active site" description="Proton donor" evidence="6">
    <location>
        <position position="172"/>
    </location>
</feature>
<dbReference type="GO" id="GO:0004571">
    <property type="term" value="F:mannosyl-oligosaccharide 1,2-alpha-mannosidase activity"/>
    <property type="evidence" value="ECO:0007669"/>
    <property type="project" value="InterPro"/>
</dbReference>
<dbReference type="HOGENOM" id="CLU_003818_0_0_1"/>
<dbReference type="Proteomes" id="UP000019471">
    <property type="component" value="Unassembled WGS sequence"/>
</dbReference>
<evidence type="ECO:0000256" key="9">
    <source>
        <dbReference type="RuleBase" id="RU361193"/>
    </source>
</evidence>
<gene>
    <name evidence="10" type="ORF">A1O5_05319</name>
</gene>
<dbReference type="STRING" id="1182543.W9X3L0"/>
<dbReference type="InterPro" id="IPR001382">
    <property type="entry name" value="Glyco_hydro_47"/>
</dbReference>
<evidence type="ECO:0000256" key="3">
    <source>
        <dbReference type="ARBA" id="ARBA00007658"/>
    </source>
</evidence>
<dbReference type="GeneID" id="19190037"/>
<dbReference type="PANTHER" id="PTHR11742:SF89">
    <property type="entry name" value="ALPHA-1,2-MANNOSIDASE"/>
    <property type="match status" value="1"/>
</dbReference>
<evidence type="ECO:0000256" key="8">
    <source>
        <dbReference type="PIRSR" id="PIRSR601382-3"/>
    </source>
</evidence>
<keyword evidence="11" id="KW-1185">Reference proteome</keyword>
<dbReference type="Pfam" id="PF01532">
    <property type="entry name" value="Glyco_hydro_47"/>
    <property type="match status" value="1"/>
</dbReference>
<dbReference type="GO" id="GO:0016020">
    <property type="term" value="C:membrane"/>
    <property type="evidence" value="ECO:0007669"/>
    <property type="project" value="InterPro"/>
</dbReference>
<dbReference type="EC" id="3.2.1.-" evidence="9"/>
<evidence type="ECO:0000256" key="2">
    <source>
        <dbReference type="ARBA" id="ARBA00004922"/>
    </source>
</evidence>
<evidence type="ECO:0000256" key="5">
    <source>
        <dbReference type="ARBA" id="ARBA00023157"/>
    </source>
</evidence>
<dbReference type="GO" id="GO:0005509">
    <property type="term" value="F:calcium ion binding"/>
    <property type="evidence" value="ECO:0007669"/>
    <property type="project" value="InterPro"/>
</dbReference>
<evidence type="ECO:0000256" key="6">
    <source>
        <dbReference type="PIRSR" id="PIRSR601382-1"/>
    </source>
</evidence>
<proteinExistence type="inferred from homology"/>